<evidence type="ECO:0000256" key="13">
    <source>
        <dbReference type="PIRSR" id="PIRSR006246-5"/>
    </source>
</evidence>
<evidence type="ECO:0000313" key="14">
    <source>
        <dbReference type="EMBL" id="SHK20932.1"/>
    </source>
</evidence>
<protein>
    <recommendedName>
        <fullName evidence="9">Aspartate 1-decarboxylase</fullName>
        <ecNumber evidence="9">4.1.1.11</ecNumber>
    </recommendedName>
    <alternativeName>
        <fullName evidence="9">Aspartate alpha-decarboxylase</fullName>
    </alternativeName>
    <component>
        <recommendedName>
            <fullName evidence="9">Aspartate 1-decarboxylase beta chain</fullName>
        </recommendedName>
    </component>
    <component>
        <recommendedName>
            <fullName evidence="9">Aspartate 1-decarboxylase alpha chain</fullName>
        </recommendedName>
    </component>
</protein>
<dbReference type="Proteomes" id="UP000185812">
    <property type="component" value="Unassembled WGS sequence"/>
</dbReference>
<dbReference type="GO" id="GO:0006523">
    <property type="term" value="P:alanine biosynthetic process"/>
    <property type="evidence" value="ECO:0007669"/>
    <property type="project" value="InterPro"/>
</dbReference>
<comment type="pathway">
    <text evidence="9">Cofactor biosynthesis; (R)-pantothenate biosynthesis; beta-alanine from L-aspartate: step 1/1.</text>
</comment>
<evidence type="ECO:0000256" key="5">
    <source>
        <dbReference type="ARBA" id="ARBA00023145"/>
    </source>
</evidence>
<name>A0A1M6QL10_9BACT</name>
<evidence type="ECO:0000313" key="15">
    <source>
        <dbReference type="Proteomes" id="UP000185812"/>
    </source>
</evidence>
<dbReference type="CDD" id="cd06919">
    <property type="entry name" value="Asp_decarbox"/>
    <property type="match status" value="1"/>
</dbReference>
<keyword evidence="7 9" id="KW-0704">Schiff base</keyword>
<dbReference type="STRING" id="633813.SAMN04488087_0667"/>
<dbReference type="Pfam" id="PF02261">
    <property type="entry name" value="Asp_decarbox"/>
    <property type="match status" value="1"/>
</dbReference>
<dbReference type="PIRSF" id="PIRSF006246">
    <property type="entry name" value="Asp_decarbox"/>
    <property type="match status" value="1"/>
</dbReference>
<dbReference type="OrthoDB" id="9803983at2"/>
<keyword evidence="2 9" id="KW-0566">Pantothenate biosynthesis</keyword>
<keyword evidence="5 9" id="KW-0865">Zymogen</keyword>
<feature type="modified residue" description="Pyruvic acid (Ser)" evidence="9 12">
    <location>
        <position position="25"/>
    </location>
</feature>
<evidence type="ECO:0000256" key="4">
    <source>
        <dbReference type="ARBA" id="ARBA00022813"/>
    </source>
</evidence>
<comment type="subunit">
    <text evidence="9">Heterooctamer of four alpha and four beta subunits.</text>
</comment>
<feature type="binding site" evidence="9 11">
    <location>
        <begin position="73"/>
        <end position="75"/>
    </location>
    <ligand>
        <name>substrate</name>
    </ligand>
</feature>
<evidence type="ECO:0000256" key="3">
    <source>
        <dbReference type="ARBA" id="ARBA00022793"/>
    </source>
</evidence>
<comment type="similarity">
    <text evidence="9">Belongs to the PanD family.</text>
</comment>
<dbReference type="EMBL" id="FRAU01000001">
    <property type="protein sequence ID" value="SHK20932.1"/>
    <property type="molecule type" value="Genomic_DNA"/>
</dbReference>
<comment type="PTM">
    <text evidence="9 12">Is synthesized initially as an inactive proenzyme, which is activated by self-cleavage at a specific serine bond to produce a beta-subunit with a hydroxyl group at its C-terminus and an alpha-subunit with a pyruvoyl group at its N-terminus.</text>
</comment>
<evidence type="ECO:0000256" key="2">
    <source>
        <dbReference type="ARBA" id="ARBA00022655"/>
    </source>
</evidence>
<evidence type="ECO:0000256" key="1">
    <source>
        <dbReference type="ARBA" id="ARBA00022490"/>
    </source>
</evidence>
<feature type="active site" description="Schiff-base intermediate with substrate; via pyruvic acid" evidence="9 10">
    <location>
        <position position="25"/>
    </location>
</feature>
<keyword evidence="3 9" id="KW-0210">Decarboxylase</keyword>
<dbReference type="RefSeq" id="WP_072714506.1">
    <property type="nucleotide sequence ID" value="NZ_FRAU01000001.1"/>
</dbReference>
<dbReference type="InterPro" id="IPR003190">
    <property type="entry name" value="Asp_decarbox"/>
</dbReference>
<dbReference type="AlphaFoldDB" id="A0A1M6QL10"/>
<dbReference type="GO" id="GO:0015940">
    <property type="term" value="P:pantothenate biosynthetic process"/>
    <property type="evidence" value="ECO:0007669"/>
    <property type="project" value="UniProtKB-UniRule"/>
</dbReference>
<dbReference type="PANTHER" id="PTHR21012">
    <property type="entry name" value="ASPARTATE 1-DECARBOXYLASE"/>
    <property type="match status" value="1"/>
</dbReference>
<evidence type="ECO:0000256" key="9">
    <source>
        <dbReference type="HAMAP-Rule" id="MF_00446"/>
    </source>
</evidence>
<dbReference type="GO" id="GO:0005829">
    <property type="term" value="C:cytosol"/>
    <property type="evidence" value="ECO:0007669"/>
    <property type="project" value="TreeGrafter"/>
</dbReference>
<dbReference type="HAMAP" id="MF_00446">
    <property type="entry name" value="PanD"/>
    <property type="match status" value="1"/>
</dbReference>
<dbReference type="UniPathway" id="UPA00028">
    <property type="reaction ID" value="UER00002"/>
</dbReference>
<keyword evidence="15" id="KW-1185">Reference proteome</keyword>
<keyword evidence="8 9" id="KW-0670">Pyruvate</keyword>
<dbReference type="PANTHER" id="PTHR21012:SF0">
    <property type="entry name" value="ASPARTATE 1-DECARBOXYLASE"/>
    <property type="match status" value="1"/>
</dbReference>
<dbReference type="GO" id="GO:0004068">
    <property type="term" value="F:aspartate 1-decarboxylase activity"/>
    <property type="evidence" value="ECO:0007669"/>
    <property type="project" value="UniProtKB-UniRule"/>
</dbReference>
<comment type="subcellular location">
    <subcellularLocation>
        <location evidence="9">Cytoplasm</location>
    </subcellularLocation>
</comment>
<dbReference type="InterPro" id="IPR009010">
    <property type="entry name" value="Asp_de-COase-like_dom_sf"/>
</dbReference>
<comment type="catalytic activity">
    <reaction evidence="9">
        <text>L-aspartate + H(+) = beta-alanine + CO2</text>
        <dbReference type="Rhea" id="RHEA:19497"/>
        <dbReference type="ChEBI" id="CHEBI:15378"/>
        <dbReference type="ChEBI" id="CHEBI:16526"/>
        <dbReference type="ChEBI" id="CHEBI:29991"/>
        <dbReference type="ChEBI" id="CHEBI:57966"/>
        <dbReference type="EC" id="4.1.1.11"/>
    </reaction>
</comment>
<feature type="chain" id="PRO_5013994556" description="Aspartate 1-decarboxylase beta chain" evidence="9 13">
    <location>
        <begin position="1"/>
        <end position="24"/>
    </location>
</feature>
<feature type="active site" description="Proton donor" evidence="9 10">
    <location>
        <position position="58"/>
    </location>
</feature>
<evidence type="ECO:0000256" key="12">
    <source>
        <dbReference type="PIRSR" id="PIRSR006246-3"/>
    </source>
</evidence>
<comment type="function">
    <text evidence="9">Catalyzes the pyruvoyl-dependent decarboxylation of aspartate to produce beta-alanine.</text>
</comment>
<dbReference type="Gene3D" id="2.40.40.20">
    <property type="match status" value="1"/>
</dbReference>
<evidence type="ECO:0000256" key="8">
    <source>
        <dbReference type="ARBA" id="ARBA00023317"/>
    </source>
</evidence>
<organism evidence="14 15">
    <name type="scientific">Rhodothermus profundi</name>
    <dbReference type="NCBI Taxonomy" id="633813"/>
    <lineage>
        <taxon>Bacteria</taxon>
        <taxon>Pseudomonadati</taxon>
        <taxon>Rhodothermota</taxon>
        <taxon>Rhodothermia</taxon>
        <taxon>Rhodothermales</taxon>
        <taxon>Rhodothermaceae</taxon>
        <taxon>Rhodothermus</taxon>
    </lineage>
</organism>
<dbReference type="SUPFAM" id="SSF50692">
    <property type="entry name" value="ADC-like"/>
    <property type="match status" value="1"/>
</dbReference>
<sequence>MTITMFRAKLHGLRVTEADLYYEGSITIDQELLELAGILPYEKVQVVNVNNGARLETYTLPGERGSRVVCLNGPAARLAARGDQVLVIAYAQMTPEEARKHRARVVLFDEHNEPKQTLALSVEEALAATSESGAG</sequence>
<evidence type="ECO:0000256" key="6">
    <source>
        <dbReference type="ARBA" id="ARBA00023239"/>
    </source>
</evidence>
<feature type="chain" id="PRO_5013994557" description="Aspartate 1-decarboxylase alpha chain" evidence="9 13">
    <location>
        <begin position="25"/>
        <end position="135"/>
    </location>
</feature>
<dbReference type="EC" id="4.1.1.11" evidence="9"/>
<evidence type="ECO:0000256" key="10">
    <source>
        <dbReference type="PIRSR" id="PIRSR006246-1"/>
    </source>
</evidence>
<proteinExistence type="inferred from homology"/>
<comment type="cofactor">
    <cofactor evidence="9 10">
        <name>pyruvate</name>
        <dbReference type="ChEBI" id="CHEBI:15361"/>
    </cofactor>
    <text evidence="9 10">Binds 1 pyruvoyl group covalently per subunit.</text>
</comment>
<gene>
    <name evidence="9" type="primary">panD</name>
    <name evidence="14" type="ORF">SAMN04488087_0667</name>
</gene>
<evidence type="ECO:0000256" key="11">
    <source>
        <dbReference type="PIRSR" id="PIRSR006246-2"/>
    </source>
</evidence>
<keyword evidence="6 9" id="KW-0456">Lyase</keyword>
<evidence type="ECO:0000256" key="7">
    <source>
        <dbReference type="ARBA" id="ARBA00023270"/>
    </source>
</evidence>
<dbReference type="NCBIfam" id="TIGR00223">
    <property type="entry name" value="panD"/>
    <property type="match status" value="1"/>
</dbReference>
<reference evidence="15" key="1">
    <citation type="submission" date="2016-11" db="EMBL/GenBank/DDBJ databases">
        <authorList>
            <person name="Varghese N."/>
            <person name="Submissions S."/>
        </authorList>
    </citation>
    <scope>NUCLEOTIDE SEQUENCE [LARGE SCALE GENOMIC DNA]</scope>
    <source>
        <strain evidence="15">DSM 22212</strain>
    </source>
</reference>
<keyword evidence="1 9" id="KW-0963">Cytoplasm</keyword>
<keyword evidence="4 9" id="KW-0068">Autocatalytic cleavage</keyword>
<accession>A0A1M6QL10</accession>
<feature type="binding site" evidence="9 11">
    <location>
        <position position="57"/>
    </location>
    <ligand>
        <name>substrate</name>
    </ligand>
</feature>